<dbReference type="Pfam" id="PF00535">
    <property type="entry name" value="Glycos_transf_2"/>
    <property type="match status" value="1"/>
</dbReference>
<dbReference type="Proteomes" id="UP000070456">
    <property type="component" value="Unassembled WGS sequence"/>
</dbReference>
<dbReference type="AlphaFoldDB" id="A0A140L6W5"/>
<dbReference type="CDD" id="cd04186">
    <property type="entry name" value="GT_2_like_c"/>
    <property type="match status" value="1"/>
</dbReference>
<accession>A0A140L6W5</accession>
<comment type="pathway">
    <text evidence="1">Cell wall biogenesis; cell wall polysaccharide biosynthesis.</text>
</comment>
<evidence type="ECO:0000256" key="1">
    <source>
        <dbReference type="ARBA" id="ARBA00004776"/>
    </source>
</evidence>
<dbReference type="PANTHER" id="PTHR43179">
    <property type="entry name" value="RHAMNOSYLTRANSFERASE WBBL"/>
    <property type="match status" value="1"/>
</dbReference>
<evidence type="ECO:0000256" key="2">
    <source>
        <dbReference type="ARBA" id="ARBA00006739"/>
    </source>
</evidence>
<feature type="transmembrane region" description="Helical" evidence="5">
    <location>
        <begin position="244"/>
        <end position="264"/>
    </location>
</feature>
<evidence type="ECO:0000313" key="7">
    <source>
        <dbReference type="EMBL" id="KXG76290.1"/>
    </source>
</evidence>
<dbReference type="PANTHER" id="PTHR43179:SF12">
    <property type="entry name" value="GALACTOFURANOSYLTRANSFERASE GLFT2"/>
    <property type="match status" value="1"/>
</dbReference>
<keyword evidence="3 7" id="KW-0328">Glycosyltransferase</keyword>
<evidence type="ECO:0000256" key="5">
    <source>
        <dbReference type="SAM" id="Phobius"/>
    </source>
</evidence>
<sequence length="326" mass="38450">MKVSIIIPNYNGGKYLKVCLDALRRQTFKDFETIIVDNASTDSSYKIISDYYYPNFQLIKLDKNYGFSKAVNEGIKIAKGEYVVLLNNDTEVKEDWLYHLIQCIKEDDRIFSCSSKMIQYYDRIKIDDAGDAYTILGWAYKRGDGQSIEKYDKNEEVFSSCAGAAIYRRKIFNQIGDFDEQFFAYMEDVDIGYRARIYGYRNVYCPDAIVYHIGSGTSKGKYNEFKIELAARNNVYVPYKNMPLVQLLFNLPFLCIGFLIKYMFFVKKGYGRVYLNGLCEGLKSLKKIRRVKYERKHFWNYIKIEGMLFMNTLRYVRSKLWGFVRW</sequence>
<evidence type="ECO:0000256" key="3">
    <source>
        <dbReference type="ARBA" id="ARBA00022676"/>
    </source>
</evidence>
<name>A0A140L6W5_9FIRM</name>
<dbReference type="EMBL" id="LOEE01000028">
    <property type="protein sequence ID" value="KXG76290.1"/>
    <property type="molecule type" value="Genomic_DNA"/>
</dbReference>
<dbReference type="EC" id="2.4.1.289" evidence="7"/>
<evidence type="ECO:0000313" key="8">
    <source>
        <dbReference type="Proteomes" id="UP000070456"/>
    </source>
</evidence>
<protein>
    <submittedName>
        <fullName evidence="7">N-acetylglucosaminyl-diphospho-decaprenol L-rhamnosyltransferase</fullName>
        <ecNumber evidence="7">2.4.1.289</ecNumber>
    </submittedName>
</protein>
<dbReference type="SUPFAM" id="SSF53448">
    <property type="entry name" value="Nucleotide-diphospho-sugar transferases"/>
    <property type="match status" value="1"/>
</dbReference>
<organism evidence="7 8">
    <name type="scientific">Thermotalea metallivorans</name>
    <dbReference type="NCBI Taxonomy" id="520762"/>
    <lineage>
        <taxon>Bacteria</taxon>
        <taxon>Bacillati</taxon>
        <taxon>Bacillota</taxon>
        <taxon>Clostridia</taxon>
        <taxon>Peptostreptococcales</taxon>
        <taxon>Thermotaleaceae</taxon>
        <taxon>Thermotalea</taxon>
    </lineage>
</organism>
<keyword evidence="8" id="KW-1185">Reference proteome</keyword>
<evidence type="ECO:0000256" key="4">
    <source>
        <dbReference type="ARBA" id="ARBA00022679"/>
    </source>
</evidence>
<dbReference type="GO" id="GO:0102096">
    <property type="term" value="F:decaprenyl-N-acetyl-alpha-D-glucosaminyl-pyrophosphate:dTDP-alpha-L-rhamnose rhamnosyltransferase activity"/>
    <property type="evidence" value="ECO:0007669"/>
    <property type="project" value="UniProtKB-EC"/>
</dbReference>
<keyword evidence="5" id="KW-1133">Transmembrane helix</keyword>
<keyword evidence="5" id="KW-0472">Membrane</keyword>
<gene>
    <name evidence="7" type="primary">wbbL_1</name>
    <name evidence="7" type="ORF">AN619_12470</name>
</gene>
<dbReference type="STRING" id="520762.AN619_12470"/>
<dbReference type="InterPro" id="IPR001173">
    <property type="entry name" value="Glyco_trans_2-like"/>
</dbReference>
<dbReference type="InterPro" id="IPR029044">
    <property type="entry name" value="Nucleotide-diphossugar_trans"/>
</dbReference>
<proteinExistence type="inferred from homology"/>
<dbReference type="PATRIC" id="fig|520762.4.peg.1390"/>
<evidence type="ECO:0000259" key="6">
    <source>
        <dbReference type="Pfam" id="PF00535"/>
    </source>
</evidence>
<comment type="caution">
    <text evidence="7">The sequence shown here is derived from an EMBL/GenBank/DDBJ whole genome shotgun (WGS) entry which is preliminary data.</text>
</comment>
<dbReference type="RefSeq" id="WP_068555818.1">
    <property type="nucleotide sequence ID" value="NZ_LOEE01000028.1"/>
</dbReference>
<dbReference type="OrthoDB" id="9771846at2"/>
<dbReference type="Gene3D" id="3.90.550.10">
    <property type="entry name" value="Spore Coat Polysaccharide Biosynthesis Protein SpsA, Chain A"/>
    <property type="match status" value="1"/>
</dbReference>
<comment type="similarity">
    <text evidence="2">Belongs to the glycosyltransferase 2 family.</text>
</comment>
<keyword evidence="4 7" id="KW-0808">Transferase</keyword>
<reference evidence="7 8" key="1">
    <citation type="submission" date="2015-12" db="EMBL/GenBank/DDBJ databases">
        <title>Draft genome sequence of the thermoanaerobe Thermotalea metallivorans, an isolate from the runoff channel of the Great Artesian Basin, Australia.</title>
        <authorList>
            <person name="Patel B.K."/>
        </authorList>
    </citation>
    <scope>NUCLEOTIDE SEQUENCE [LARGE SCALE GENOMIC DNA]</scope>
    <source>
        <strain evidence="7 8">B2-1</strain>
    </source>
</reference>
<feature type="domain" description="Glycosyltransferase 2-like" evidence="6">
    <location>
        <begin position="4"/>
        <end position="175"/>
    </location>
</feature>
<keyword evidence="5" id="KW-0812">Transmembrane</keyword>